<feature type="domain" description="TRNA-binding" evidence="5">
    <location>
        <begin position="267"/>
        <end position="372"/>
    </location>
</feature>
<proteinExistence type="predicted"/>
<dbReference type="AlphaFoldDB" id="W7U9Z3"/>
<dbReference type="PANTHER" id="PTHR11586">
    <property type="entry name" value="TRNA-AMINOACYLATION COFACTOR ARC1 FAMILY MEMBER"/>
    <property type="match status" value="1"/>
</dbReference>
<dbReference type="EMBL" id="AZIL01000116">
    <property type="protein sequence ID" value="EWM29784.1"/>
    <property type="molecule type" value="Genomic_DNA"/>
</dbReference>
<dbReference type="Proteomes" id="UP000019335">
    <property type="component" value="Chromosome 2"/>
</dbReference>
<organism evidence="6 7">
    <name type="scientific">Nannochloropsis gaditana</name>
    <dbReference type="NCBI Taxonomy" id="72520"/>
    <lineage>
        <taxon>Eukaryota</taxon>
        <taxon>Sar</taxon>
        <taxon>Stramenopiles</taxon>
        <taxon>Ochrophyta</taxon>
        <taxon>Eustigmatophyceae</taxon>
        <taxon>Eustigmatales</taxon>
        <taxon>Monodopsidaceae</taxon>
        <taxon>Nannochloropsis</taxon>
    </lineage>
</organism>
<dbReference type="CDD" id="cd02799">
    <property type="entry name" value="tRNA_bind_EMAP-II_like"/>
    <property type="match status" value="1"/>
</dbReference>
<feature type="region of interest" description="Disordered" evidence="4">
    <location>
        <begin position="186"/>
        <end position="269"/>
    </location>
</feature>
<dbReference type="InterPro" id="IPR012340">
    <property type="entry name" value="NA-bd_OB-fold"/>
</dbReference>
<sequence length="441" mass="47636">MAPASPCMLKWLATGLPHATTEHKVHWEDEEHFVLRADGDIIKEPNTVARAIAKAVTPELTGVLPVEQGQVVQWQSWASETEDILGRAVELNTFLEGRSFLVGAAPTLADIQMYWALAKVVALSFPGPLGGSVALMRWFDQIQNCLRVGAFAMSYDVTHLPQLVPMHSIFKPVAMPVYDRSKGQERVGAAASAHEGGGTASVESKGEAAAKAKGARQRDGETGEKAASSDGIGNHHAQSQGKKSKKKEEPAPATETLGKGETAPTENPNALDIRVGRLVKVWPHPEAEKLYCEEIDCGEESGPRQIASGLRQFYSAASELEGRMVLVLANLKPRKLVGFASNGMVLCASDTEHTQVKLVEPPAHAKVGDRVVFPGFSTESMPLTPAQVQKKKVFEALAAGLKTDSQGRCIFKDETHPFWKCLFRGKMSKCMMVCGSDSQAT</sequence>
<evidence type="ECO:0000256" key="4">
    <source>
        <dbReference type="SAM" id="MobiDB-lite"/>
    </source>
</evidence>
<dbReference type="PANTHER" id="PTHR11586:SF33">
    <property type="entry name" value="AMINOACYL TRNA SYNTHASE COMPLEX-INTERACTING MULTIFUNCTIONAL PROTEIN 1"/>
    <property type="match status" value="1"/>
</dbReference>
<evidence type="ECO:0000313" key="7">
    <source>
        <dbReference type="Proteomes" id="UP000019335"/>
    </source>
</evidence>
<accession>W7U9Z3</accession>
<comment type="caution">
    <text evidence="6">The sequence shown here is derived from an EMBL/GenBank/DDBJ whole genome shotgun (WGS) entry which is preliminary data.</text>
</comment>
<dbReference type="Gene3D" id="1.20.1050.130">
    <property type="match status" value="1"/>
</dbReference>
<protein>
    <submittedName>
        <fullName evidence="6">Methionyl-trna</fullName>
    </submittedName>
</protein>
<dbReference type="Pfam" id="PF21972">
    <property type="entry name" value="Arc1p_N_like"/>
    <property type="match status" value="1"/>
</dbReference>
<dbReference type="Gene3D" id="2.40.50.140">
    <property type="entry name" value="Nucleic acid-binding proteins"/>
    <property type="match status" value="1"/>
</dbReference>
<reference evidence="6 7" key="1">
    <citation type="journal article" date="2014" name="Mol. Plant">
        <title>Chromosome Scale Genome Assembly and Transcriptome Profiling of Nannochloropsis gaditana in Nitrogen Depletion.</title>
        <authorList>
            <person name="Corteggiani Carpinelli E."/>
            <person name="Telatin A."/>
            <person name="Vitulo N."/>
            <person name="Forcato C."/>
            <person name="D'Angelo M."/>
            <person name="Schiavon R."/>
            <person name="Vezzi A."/>
            <person name="Giacometti G.M."/>
            <person name="Morosinotto T."/>
            <person name="Valle G."/>
        </authorList>
    </citation>
    <scope>NUCLEOTIDE SEQUENCE [LARGE SCALE GENOMIC DNA]</scope>
    <source>
        <strain evidence="6 7">B-31</strain>
    </source>
</reference>
<feature type="compositionally biased region" description="Basic and acidic residues" evidence="4">
    <location>
        <begin position="204"/>
        <end position="224"/>
    </location>
</feature>
<dbReference type="OrthoDB" id="19141at2759"/>
<keyword evidence="7" id="KW-1185">Reference proteome</keyword>
<dbReference type="SUPFAM" id="SSF47616">
    <property type="entry name" value="GST C-terminal domain-like"/>
    <property type="match status" value="1"/>
</dbReference>
<evidence type="ECO:0000256" key="1">
    <source>
        <dbReference type="ARBA" id="ARBA00022555"/>
    </source>
</evidence>
<dbReference type="InterPro" id="IPR053836">
    <property type="entry name" value="Arc1-like_N"/>
</dbReference>
<dbReference type="Pfam" id="PF01588">
    <property type="entry name" value="tRNA_bind"/>
    <property type="match status" value="1"/>
</dbReference>
<evidence type="ECO:0000256" key="2">
    <source>
        <dbReference type="ARBA" id="ARBA00022884"/>
    </source>
</evidence>
<dbReference type="InterPro" id="IPR002547">
    <property type="entry name" value="tRNA-bd_dom"/>
</dbReference>
<dbReference type="InterPro" id="IPR051270">
    <property type="entry name" value="Tyrosine-tRNA_ligase_regulator"/>
</dbReference>
<gene>
    <name evidence="6" type="ORF">Naga_100017g70</name>
</gene>
<dbReference type="SUPFAM" id="SSF50249">
    <property type="entry name" value="Nucleic acid-binding proteins"/>
    <property type="match status" value="1"/>
</dbReference>
<name>W7U9Z3_9STRA</name>
<evidence type="ECO:0000259" key="5">
    <source>
        <dbReference type="PROSITE" id="PS50886"/>
    </source>
</evidence>
<dbReference type="PROSITE" id="PS50886">
    <property type="entry name" value="TRBD"/>
    <property type="match status" value="1"/>
</dbReference>
<dbReference type="GO" id="GO:0000049">
    <property type="term" value="F:tRNA binding"/>
    <property type="evidence" value="ECO:0007669"/>
    <property type="project" value="UniProtKB-UniRule"/>
</dbReference>
<evidence type="ECO:0000256" key="3">
    <source>
        <dbReference type="PROSITE-ProRule" id="PRU00209"/>
    </source>
</evidence>
<keyword evidence="2 3" id="KW-0694">RNA-binding</keyword>
<dbReference type="GO" id="GO:0032991">
    <property type="term" value="C:protein-containing complex"/>
    <property type="evidence" value="ECO:0007669"/>
    <property type="project" value="UniProtKB-ARBA"/>
</dbReference>
<dbReference type="InterPro" id="IPR036282">
    <property type="entry name" value="Glutathione-S-Trfase_C_sf"/>
</dbReference>
<keyword evidence="1 3" id="KW-0820">tRNA-binding</keyword>
<evidence type="ECO:0000313" key="6">
    <source>
        <dbReference type="EMBL" id="EWM29784.1"/>
    </source>
</evidence>